<proteinExistence type="predicted"/>
<accession>A0A829I2Q5</accession>
<comment type="caution">
    <text evidence="1">The sequence shown here is derived from an EMBL/GenBank/DDBJ whole genome shotgun (WGS) entry which is preliminary data.</text>
</comment>
<dbReference type="AlphaFoldDB" id="A0A829I2Q5"/>
<dbReference type="Proteomes" id="UP000014969">
    <property type="component" value="Unassembled WGS sequence"/>
</dbReference>
<evidence type="ECO:0000313" key="1">
    <source>
        <dbReference type="EMBL" id="EPQ25173.1"/>
    </source>
</evidence>
<evidence type="ECO:0000313" key="2">
    <source>
        <dbReference type="Proteomes" id="UP000014969"/>
    </source>
</evidence>
<protein>
    <submittedName>
        <fullName evidence="1">Uncharacterized protein</fullName>
    </submittedName>
</protein>
<organism evidence="1 2">
    <name type="scientific">Mycobacteroides abscessus subsp. bolletii CRM-0020</name>
    <dbReference type="NCBI Taxonomy" id="1306401"/>
    <lineage>
        <taxon>Bacteria</taxon>
        <taxon>Bacillati</taxon>
        <taxon>Actinomycetota</taxon>
        <taxon>Actinomycetes</taxon>
        <taxon>Mycobacteriales</taxon>
        <taxon>Mycobacteriaceae</taxon>
        <taxon>Mycobacteroides</taxon>
        <taxon>Mycobacteroides abscessus</taxon>
    </lineage>
</organism>
<gene>
    <name evidence="1" type="ORF">J108_02375</name>
</gene>
<sequence>MDAFTAMGEVINAIPDFFRGKRLVRNEVRQG</sequence>
<reference evidence="1 2" key="1">
    <citation type="journal article" date="2013" name="Genome Announc.">
        <title>Genome Sequence of an Epidemic Isolate of Mycobacterium abscessus subsp. bolletii from Rio de Janeiro, Brazil.</title>
        <authorList>
            <person name="Davidson R.M."/>
            <person name="Reynolds P.R."/>
            <person name="Farias-Hesson E."/>
            <person name="Duarte R.S."/>
            <person name="Jackson M."/>
            <person name="Strong M."/>
        </authorList>
    </citation>
    <scope>NUCLEOTIDE SEQUENCE [LARGE SCALE GENOMIC DNA]</scope>
    <source>
        <strain evidence="1 2">CRM-0020</strain>
    </source>
</reference>
<dbReference type="EMBL" id="ATFQ01000004">
    <property type="protein sequence ID" value="EPQ25173.1"/>
    <property type="molecule type" value="Genomic_DNA"/>
</dbReference>
<name>A0A829I2Q5_9MYCO</name>